<sequence>MDKIQLKDLDISLVDNKRNYISGDTVYGTVSFTVTGGQMEVSWVRISLMCQAKTSWVENPDLRHHREDHTYSDLKTYIHFIYRIPDQLTIDETTVDEVQTVKTGITVQAPMRNNLHVSVGGNVEKEFTFASEGIGSIRMHASVMRKGFESGHPLEVDCFIWNESSLDVKPRVTLYQTQVYICGERHKAVDVALTEALVGQVVKGSAKCRELFSLVIPDGLPLSFKSGLISVKYFAHLTLDIPYAFDLHINLPIVITTKGALEAI</sequence>
<feature type="domain" description="Arrestin C-terminal-like" evidence="1">
    <location>
        <begin position="133"/>
        <end position="260"/>
    </location>
</feature>
<dbReference type="OrthoDB" id="2333384at2759"/>
<evidence type="ECO:0000313" key="3">
    <source>
        <dbReference type="Proteomes" id="UP000728032"/>
    </source>
</evidence>
<dbReference type="InterPro" id="IPR050357">
    <property type="entry name" value="Arrestin_domain-protein"/>
</dbReference>
<dbReference type="GO" id="GO:0005737">
    <property type="term" value="C:cytoplasm"/>
    <property type="evidence" value="ECO:0007669"/>
    <property type="project" value="TreeGrafter"/>
</dbReference>
<dbReference type="InterPro" id="IPR014756">
    <property type="entry name" value="Ig_E-set"/>
</dbReference>
<dbReference type="PANTHER" id="PTHR11188">
    <property type="entry name" value="ARRESTIN DOMAIN CONTAINING PROTEIN"/>
    <property type="match status" value="1"/>
</dbReference>
<reference evidence="2" key="1">
    <citation type="submission" date="2020-11" db="EMBL/GenBank/DDBJ databases">
        <authorList>
            <person name="Tran Van P."/>
        </authorList>
    </citation>
    <scope>NUCLEOTIDE SEQUENCE</scope>
</reference>
<dbReference type="AlphaFoldDB" id="A0A7R9M501"/>
<dbReference type="Pfam" id="PF02752">
    <property type="entry name" value="Arrestin_C"/>
    <property type="match status" value="1"/>
</dbReference>
<evidence type="ECO:0000313" key="2">
    <source>
        <dbReference type="EMBL" id="CAD7653703.1"/>
    </source>
</evidence>
<accession>A0A7R9M501</accession>
<proteinExistence type="predicted"/>
<dbReference type="EMBL" id="OC921814">
    <property type="protein sequence ID" value="CAD7653703.1"/>
    <property type="molecule type" value="Genomic_DNA"/>
</dbReference>
<name>A0A7R9M501_9ACAR</name>
<evidence type="ECO:0000259" key="1">
    <source>
        <dbReference type="SMART" id="SM01017"/>
    </source>
</evidence>
<gene>
    <name evidence="2" type="ORF">ONB1V03_LOCUS10356</name>
</gene>
<dbReference type="GO" id="GO:0015031">
    <property type="term" value="P:protein transport"/>
    <property type="evidence" value="ECO:0007669"/>
    <property type="project" value="TreeGrafter"/>
</dbReference>
<dbReference type="InterPro" id="IPR014752">
    <property type="entry name" value="Arrestin-like_C"/>
</dbReference>
<dbReference type="InterPro" id="IPR011022">
    <property type="entry name" value="Arrestin_C-like"/>
</dbReference>
<dbReference type="PANTHER" id="PTHR11188:SF17">
    <property type="entry name" value="FI21816P1"/>
    <property type="match status" value="1"/>
</dbReference>
<dbReference type="EMBL" id="CAJPVJ010006989">
    <property type="protein sequence ID" value="CAG2170890.1"/>
    <property type="molecule type" value="Genomic_DNA"/>
</dbReference>
<organism evidence="2">
    <name type="scientific">Oppiella nova</name>
    <dbReference type="NCBI Taxonomy" id="334625"/>
    <lineage>
        <taxon>Eukaryota</taxon>
        <taxon>Metazoa</taxon>
        <taxon>Ecdysozoa</taxon>
        <taxon>Arthropoda</taxon>
        <taxon>Chelicerata</taxon>
        <taxon>Arachnida</taxon>
        <taxon>Acari</taxon>
        <taxon>Acariformes</taxon>
        <taxon>Sarcoptiformes</taxon>
        <taxon>Oribatida</taxon>
        <taxon>Brachypylina</taxon>
        <taxon>Oppioidea</taxon>
        <taxon>Oppiidae</taxon>
        <taxon>Oppiella</taxon>
    </lineage>
</organism>
<dbReference type="Gene3D" id="2.60.40.640">
    <property type="match status" value="1"/>
</dbReference>
<protein>
    <recommendedName>
        <fullName evidence="1">Arrestin C-terminal-like domain-containing protein</fullName>
    </recommendedName>
</protein>
<dbReference type="Proteomes" id="UP000728032">
    <property type="component" value="Unassembled WGS sequence"/>
</dbReference>
<dbReference type="SUPFAM" id="SSF81296">
    <property type="entry name" value="E set domains"/>
    <property type="match status" value="1"/>
</dbReference>
<keyword evidence="3" id="KW-1185">Reference proteome</keyword>
<dbReference type="SMART" id="SM01017">
    <property type="entry name" value="Arrestin_C"/>
    <property type="match status" value="1"/>
</dbReference>